<accession>A0A6C0FCJ9</accession>
<feature type="region of interest" description="Disordered" evidence="1">
    <location>
        <begin position="288"/>
        <end position="355"/>
    </location>
</feature>
<feature type="region of interest" description="Disordered" evidence="1">
    <location>
        <begin position="155"/>
        <end position="219"/>
    </location>
</feature>
<protein>
    <submittedName>
        <fullName evidence="2">Uncharacterized protein</fullName>
    </submittedName>
</protein>
<feature type="compositionally biased region" description="Low complexity" evidence="1">
    <location>
        <begin position="314"/>
        <end position="346"/>
    </location>
</feature>
<organism evidence="2">
    <name type="scientific">viral metagenome</name>
    <dbReference type="NCBI Taxonomy" id="1070528"/>
    <lineage>
        <taxon>unclassified sequences</taxon>
        <taxon>metagenomes</taxon>
        <taxon>organismal metagenomes</taxon>
    </lineage>
</organism>
<dbReference type="EMBL" id="MN738829">
    <property type="protein sequence ID" value="QHT38353.1"/>
    <property type="molecule type" value="Genomic_DNA"/>
</dbReference>
<dbReference type="AlphaFoldDB" id="A0A6C0FCJ9"/>
<feature type="compositionally biased region" description="Low complexity" evidence="1">
    <location>
        <begin position="289"/>
        <end position="306"/>
    </location>
</feature>
<sequence>MATPKLAKGKLPTESDYKDLPTEKMMEIILNTFTTEELIESTNMDPFIYASFQKEGGSPDGAGGESSKSSKSSSSSKTKSPSPLKTPSSEKKYIMKFKKKNCIKGKGSKYTVQRMRQALIKIGMVRYVEQFKTFPPKAEFNNLCALISSVRKRWEGKSPGSSISWKSRKNAGSVKTKEKPAKLSRSSSVSDMKAKIVQKKAQAKKEAQRNRSKSSSKSKRKILGAAESYFKEVFSLVQTCDNITKGMLKENVMKRTKLSKEKVKKHLTNEVIVDMMAKFCRKAKKSPVKSKSLSISSSSRKSGAVAKKMKGSKSRSVSTVSSSSLPSKTSSSRKSLAVAKKAAPAPVKRKGSPSPVKVALAKREVKKAGGIGNVKGEKLKSMARTLGAVHSGKSVAVVRTNIMAILNKYK</sequence>
<feature type="region of interest" description="Disordered" evidence="1">
    <location>
        <begin position="50"/>
        <end position="90"/>
    </location>
</feature>
<reference evidence="2" key="1">
    <citation type="journal article" date="2020" name="Nature">
        <title>Giant virus diversity and host interactions through global metagenomics.</title>
        <authorList>
            <person name="Schulz F."/>
            <person name="Roux S."/>
            <person name="Paez-Espino D."/>
            <person name="Jungbluth S."/>
            <person name="Walsh D.A."/>
            <person name="Denef V.J."/>
            <person name="McMahon K.D."/>
            <person name="Konstantinidis K.T."/>
            <person name="Eloe-Fadrosh E.A."/>
            <person name="Kyrpides N.C."/>
            <person name="Woyke T."/>
        </authorList>
    </citation>
    <scope>NUCLEOTIDE SEQUENCE</scope>
    <source>
        <strain evidence="2">GVMAG-S-ERX556101-89</strain>
    </source>
</reference>
<proteinExistence type="predicted"/>
<feature type="compositionally biased region" description="Low complexity" evidence="1">
    <location>
        <begin position="65"/>
        <end position="87"/>
    </location>
</feature>
<feature type="compositionally biased region" description="Basic residues" evidence="1">
    <location>
        <begin position="210"/>
        <end position="219"/>
    </location>
</feature>
<evidence type="ECO:0000313" key="2">
    <source>
        <dbReference type="EMBL" id="QHT38353.1"/>
    </source>
</evidence>
<name>A0A6C0FCJ9_9ZZZZ</name>
<evidence type="ECO:0000256" key="1">
    <source>
        <dbReference type="SAM" id="MobiDB-lite"/>
    </source>
</evidence>